<dbReference type="EMBL" id="JBANQN010000001">
    <property type="protein sequence ID" value="KAK6803491.1"/>
    <property type="molecule type" value="Genomic_DNA"/>
</dbReference>
<accession>A0AAN8YQ15</accession>
<dbReference type="Proteomes" id="UP001371456">
    <property type="component" value="Unassembled WGS sequence"/>
</dbReference>
<protein>
    <submittedName>
        <fullName evidence="2">Uncharacterized protein</fullName>
    </submittedName>
</protein>
<name>A0AAN8YQ15_SOLBU</name>
<feature type="region of interest" description="Disordered" evidence="1">
    <location>
        <begin position="1"/>
        <end position="40"/>
    </location>
</feature>
<dbReference type="AlphaFoldDB" id="A0AAN8YQ15"/>
<gene>
    <name evidence="2" type="ORF">RDI58_001275</name>
</gene>
<reference evidence="2 3" key="1">
    <citation type="submission" date="2024-02" db="EMBL/GenBank/DDBJ databases">
        <title>de novo genome assembly of Solanum bulbocastanum strain 11H21.</title>
        <authorList>
            <person name="Hosaka A.J."/>
        </authorList>
    </citation>
    <scope>NUCLEOTIDE SEQUENCE [LARGE SCALE GENOMIC DNA]</scope>
    <source>
        <tissue evidence="2">Young leaves</tissue>
    </source>
</reference>
<sequence length="102" mass="11571">MKEGRISKRKNPKIYFDPPKNSSLPKKIRSSSSLPTSTSLTKSHSFFSIFRQTATKQSQTFPFFFLRPKPAGEAQRNQLTRPITPSILFPFLASTPLKPSNQ</sequence>
<feature type="compositionally biased region" description="Low complexity" evidence="1">
    <location>
        <begin position="22"/>
        <end position="40"/>
    </location>
</feature>
<evidence type="ECO:0000313" key="3">
    <source>
        <dbReference type="Proteomes" id="UP001371456"/>
    </source>
</evidence>
<comment type="caution">
    <text evidence="2">The sequence shown here is derived from an EMBL/GenBank/DDBJ whole genome shotgun (WGS) entry which is preliminary data.</text>
</comment>
<evidence type="ECO:0000313" key="2">
    <source>
        <dbReference type="EMBL" id="KAK6803491.1"/>
    </source>
</evidence>
<proteinExistence type="predicted"/>
<evidence type="ECO:0000256" key="1">
    <source>
        <dbReference type="SAM" id="MobiDB-lite"/>
    </source>
</evidence>
<keyword evidence="3" id="KW-1185">Reference proteome</keyword>
<organism evidence="2 3">
    <name type="scientific">Solanum bulbocastanum</name>
    <name type="common">Wild potato</name>
    <dbReference type="NCBI Taxonomy" id="147425"/>
    <lineage>
        <taxon>Eukaryota</taxon>
        <taxon>Viridiplantae</taxon>
        <taxon>Streptophyta</taxon>
        <taxon>Embryophyta</taxon>
        <taxon>Tracheophyta</taxon>
        <taxon>Spermatophyta</taxon>
        <taxon>Magnoliopsida</taxon>
        <taxon>eudicotyledons</taxon>
        <taxon>Gunneridae</taxon>
        <taxon>Pentapetalae</taxon>
        <taxon>asterids</taxon>
        <taxon>lamiids</taxon>
        <taxon>Solanales</taxon>
        <taxon>Solanaceae</taxon>
        <taxon>Solanoideae</taxon>
        <taxon>Solaneae</taxon>
        <taxon>Solanum</taxon>
    </lineage>
</organism>